<dbReference type="EMBL" id="JAPESX010000639">
    <property type="protein sequence ID" value="KAJ8120354.1"/>
    <property type="molecule type" value="Genomic_DNA"/>
</dbReference>
<comment type="caution">
    <text evidence="1">The sequence shown here is derived from an EMBL/GenBank/DDBJ whole genome shotgun (WGS) entry which is preliminary data.</text>
</comment>
<keyword evidence="2" id="KW-1185">Reference proteome</keyword>
<protein>
    <submittedName>
        <fullName evidence="1">Uncharacterized protein</fullName>
    </submittedName>
</protein>
<accession>A0ACC2IZ29</accession>
<gene>
    <name evidence="1" type="ORF">ONZ43_g2917</name>
</gene>
<evidence type="ECO:0000313" key="2">
    <source>
        <dbReference type="Proteomes" id="UP001153334"/>
    </source>
</evidence>
<name>A0ACC2IZ29_9PEZI</name>
<evidence type="ECO:0000313" key="1">
    <source>
        <dbReference type="EMBL" id="KAJ8120354.1"/>
    </source>
</evidence>
<proteinExistence type="predicted"/>
<dbReference type="Proteomes" id="UP001153334">
    <property type="component" value="Unassembled WGS sequence"/>
</dbReference>
<reference evidence="1" key="1">
    <citation type="submission" date="2022-11" db="EMBL/GenBank/DDBJ databases">
        <title>Genome Sequence of Nemania bipapillata.</title>
        <authorList>
            <person name="Buettner E."/>
        </authorList>
    </citation>
    <scope>NUCLEOTIDE SEQUENCE</scope>
    <source>
        <strain evidence="1">CP14</strain>
    </source>
</reference>
<organism evidence="1 2">
    <name type="scientific">Nemania bipapillata</name>
    <dbReference type="NCBI Taxonomy" id="110536"/>
    <lineage>
        <taxon>Eukaryota</taxon>
        <taxon>Fungi</taxon>
        <taxon>Dikarya</taxon>
        <taxon>Ascomycota</taxon>
        <taxon>Pezizomycotina</taxon>
        <taxon>Sordariomycetes</taxon>
        <taxon>Xylariomycetidae</taxon>
        <taxon>Xylariales</taxon>
        <taxon>Xylariaceae</taxon>
        <taxon>Nemania</taxon>
    </lineage>
</organism>
<sequence length="408" mass="44648">MDKNSFQSVNDRRNKLSNERVTGSQPQHVQQQQSVASPQPQIARQGVQGPPNPHRSLVSSNWRTHAVEDDLHSQPPIMYSPYDVSTAHHLQPSSVRITSLPNHHLNQSHHLQHAVGATKYPNLDPISDYQLDSSFGYCYDRGDGQYTQLIPADMLPPLQNIPATQQNCVGLVVLAQPRGLPPNGRSTNTEPVALRSSPATPTMPTDMIQSQIDRILATTPSTPNHLAGHSGGGTGSSHNAPAGQRRPKIYCDKWVHEGVCAFTQQGCKYKHEMPTDKITQHQLGLFHGYPQWWKKHQADLARQREAPSSDTPKICAQANDSRSNGERYIGRASGSVIGNGGTRNGGMGLGSEVSGQLAWRHGEYGDESQALGPSPPIGPATTSRGICGMTRRTMGVYQISVRVRSKRR</sequence>